<evidence type="ECO:0000313" key="2">
    <source>
        <dbReference type="Proteomes" id="UP001610335"/>
    </source>
</evidence>
<keyword evidence="2" id="KW-1185">Reference proteome</keyword>
<reference evidence="1 2" key="1">
    <citation type="submission" date="2024-07" db="EMBL/GenBank/DDBJ databases">
        <title>Section-level genome sequencing and comparative genomics of Aspergillus sections Usti and Cavernicolus.</title>
        <authorList>
            <consortium name="Lawrence Berkeley National Laboratory"/>
            <person name="Nybo J.L."/>
            <person name="Vesth T.C."/>
            <person name="Theobald S."/>
            <person name="Frisvad J.C."/>
            <person name="Larsen T.O."/>
            <person name="Kjaerboelling I."/>
            <person name="Rothschild-Mancinelli K."/>
            <person name="Lyhne E.K."/>
            <person name="Kogle M.E."/>
            <person name="Barry K."/>
            <person name="Clum A."/>
            <person name="Na H."/>
            <person name="Ledsgaard L."/>
            <person name="Lin J."/>
            <person name="Lipzen A."/>
            <person name="Kuo A."/>
            <person name="Riley R."/>
            <person name="Mondo S."/>
            <person name="LaButti K."/>
            <person name="Haridas S."/>
            <person name="Pangalinan J."/>
            <person name="Salamov A.A."/>
            <person name="Simmons B.A."/>
            <person name="Magnuson J.K."/>
            <person name="Chen J."/>
            <person name="Drula E."/>
            <person name="Henrissat B."/>
            <person name="Wiebenga A."/>
            <person name="Lubbers R.J."/>
            <person name="Gomes A.C."/>
            <person name="Makela M.R."/>
            <person name="Stajich J."/>
            <person name="Grigoriev I.V."/>
            <person name="Mortensen U.H."/>
            <person name="De vries R.P."/>
            <person name="Baker S.E."/>
            <person name="Andersen M.R."/>
        </authorList>
    </citation>
    <scope>NUCLEOTIDE SEQUENCE [LARGE SCALE GENOMIC DNA]</scope>
    <source>
        <strain evidence="1 2">CBS 600.67</strain>
    </source>
</reference>
<organism evidence="1 2">
    <name type="scientific">Aspergillus cavernicola</name>
    <dbReference type="NCBI Taxonomy" id="176166"/>
    <lineage>
        <taxon>Eukaryota</taxon>
        <taxon>Fungi</taxon>
        <taxon>Dikarya</taxon>
        <taxon>Ascomycota</taxon>
        <taxon>Pezizomycotina</taxon>
        <taxon>Eurotiomycetes</taxon>
        <taxon>Eurotiomycetidae</taxon>
        <taxon>Eurotiales</taxon>
        <taxon>Aspergillaceae</taxon>
        <taxon>Aspergillus</taxon>
        <taxon>Aspergillus subgen. Nidulantes</taxon>
    </lineage>
</organism>
<dbReference type="EMBL" id="JBFXLS010000096">
    <property type="protein sequence ID" value="KAL2817021.1"/>
    <property type="molecule type" value="Genomic_DNA"/>
</dbReference>
<dbReference type="Proteomes" id="UP001610335">
    <property type="component" value="Unassembled WGS sequence"/>
</dbReference>
<protein>
    <submittedName>
        <fullName evidence="1">Uncharacterized protein</fullName>
    </submittedName>
</protein>
<proteinExistence type="predicted"/>
<comment type="caution">
    <text evidence="1">The sequence shown here is derived from an EMBL/GenBank/DDBJ whole genome shotgun (WGS) entry which is preliminary data.</text>
</comment>
<sequence length="123" mass="13840">MSRSYMLPFYDCEVFNPPGGAFAKKGQGIPYVPFDIGPPTWLEEQRLLGCLLCVVLFYELRKTHTECSVVAGTGESVRVLLDDNVEWFWKTILWPSNDGQVEHIATLLHRLDEQAGGCGNVYS</sequence>
<evidence type="ECO:0000313" key="1">
    <source>
        <dbReference type="EMBL" id="KAL2817021.1"/>
    </source>
</evidence>
<name>A0ABR4HNG0_9EURO</name>
<gene>
    <name evidence="1" type="ORF">BDW59DRAFT_166153</name>
</gene>
<accession>A0ABR4HNG0</accession>